<dbReference type="GO" id="GO:0016887">
    <property type="term" value="F:ATP hydrolysis activity"/>
    <property type="evidence" value="ECO:0007669"/>
    <property type="project" value="InterPro"/>
</dbReference>
<dbReference type="InterPro" id="IPR003439">
    <property type="entry name" value="ABC_transporter-like_ATP-bd"/>
</dbReference>
<dbReference type="Pfam" id="PF00005">
    <property type="entry name" value="ABC_tran"/>
    <property type="match status" value="1"/>
</dbReference>
<dbReference type="EMBL" id="AP031322">
    <property type="protein sequence ID" value="BFH72914.1"/>
    <property type="molecule type" value="Genomic_DNA"/>
</dbReference>
<dbReference type="PANTHER" id="PTHR42939:SF1">
    <property type="entry name" value="ABC TRANSPORTER ATP-BINDING PROTEIN ALBC-RELATED"/>
    <property type="match status" value="1"/>
</dbReference>
<dbReference type="KEGG" id="sjv:SJAV_08580"/>
<evidence type="ECO:0000256" key="1">
    <source>
        <dbReference type="ARBA" id="ARBA00022448"/>
    </source>
</evidence>
<dbReference type="AlphaFoldDB" id="A0AAT9GQF6"/>
<evidence type="ECO:0000259" key="4">
    <source>
        <dbReference type="PROSITE" id="PS50893"/>
    </source>
</evidence>
<keyword evidence="1" id="KW-0813">Transport</keyword>
<evidence type="ECO:0000256" key="2">
    <source>
        <dbReference type="ARBA" id="ARBA00022741"/>
    </source>
</evidence>
<dbReference type="InterPro" id="IPR051782">
    <property type="entry name" value="ABC_Transporter_VariousFunc"/>
</dbReference>
<proteinExistence type="predicted"/>
<dbReference type="InterPro" id="IPR003593">
    <property type="entry name" value="AAA+_ATPase"/>
</dbReference>
<accession>A0AAT9GQF6</accession>
<dbReference type="SMART" id="SM00382">
    <property type="entry name" value="AAA"/>
    <property type="match status" value="1"/>
</dbReference>
<name>A0AAT9GQF6_9CREN</name>
<dbReference type="GeneID" id="92353787"/>
<dbReference type="PROSITE" id="PS50893">
    <property type="entry name" value="ABC_TRANSPORTER_2"/>
    <property type="match status" value="1"/>
</dbReference>
<evidence type="ECO:0000313" key="5">
    <source>
        <dbReference type="EMBL" id="BFH72914.1"/>
    </source>
</evidence>
<dbReference type="InterPro" id="IPR027417">
    <property type="entry name" value="P-loop_NTPase"/>
</dbReference>
<dbReference type="Gene3D" id="3.40.50.300">
    <property type="entry name" value="P-loop containing nucleotide triphosphate hydrolases"/>
    <property type="match status" value="1"/>
</dbReference>
<keyword evidence="3 5" id="KW-0067">ATP-binding</keyword>
<dbReference type="SUPFAM" id="SSF52540">
    <property type="entry name" value="P-loop containing nucleoside triphosphate hydrolases"/>
    <property type="match status" value="1"/>
</dbReference>
<dbReference type="RefSeq" id="WP_369611101.1">
    <property type="nucleotide sequence ID" value="NZ_AP031322.1"/>
</dbReference>
<evidence type="ECO:0000256" key="3">
    <source>
        <dbReference type="ARBA" id="ARBA00022840"/>
    </source>
</evidence>
<feature type="domain" description="ABC transporter" evidence="4">
    <location>
        <begin position="4"/>
        <end position="228"/>
    </location>
</feature>
<protein>
    <submittedName>
        <fullName evidence="5">ABC transporter ATP-binding protein</fullName>
    </submittedName>
</protein>
<organism evidence="5">
    <name type="scientific">Sulfurisphaera javensis</name>
    <dbReference type="NCBI Taxonomy" id="2049879"/>
    <lineage>
        <taxon>Archaea</taxon>
        <taxon>Thermoproteota</taxon>
        <taxon>Thermoprotei</taxon>
        <taxon>Sulfolobales</taxon>
        <taxon>Sulfolobaceae</taxon>
        <taxon>Sulfurisphaera</taxon>
    </lineage>
</organism>
<reference evidence="5" key="1">
    <citation type="submission" date="2024-03" db="EMBL/GenBank/DDBJ databases">
        <title>Complete genome sequence of Sulfurisphaera javensis strain KD-1.</title>
        <authorList>
            <person name="Sakai H."/>
            <person name="Nur N."/>
            <person name="Suwanto A."/>
            <person name="Kurosawa N."/>
        </authorList>
    </citation>
    <scope>NUCLEOTIDE SEQUENCE</scope>
    <source>
        <strain evidence="5">KD-1</strain>
    </source>
</reference>
<sequence length="238" mass="26150">MNCIEVNNVVKRFGNVHALDGISFSIPCGAKYALIGPNGAGKSTTLKILSGLLTPDLGEVKIKGMRPNSKEVKKILGYLPEDAMPYRTLTVLENLEYIASLRGIPNPREKALQMINIFGLQEYMHTEAGKLSRGNLQRLSLALTIIHDPEIILLDEPLNYLDIPTQELVISILKSYILSTLLVSTHIMSIATRLATHAIIINHGKVVWVGSIDDLKKMGKENEPIESIVARIMTGGIT</sequence>
<gene>
    <name evidence="5" type="ORF">SJAV_08580</name>
</gene>
<dbReference type="CDD" id="cd03230">
    <property type="entry name" value="ABC_DR_subfamily_A"/>
    <property type="match status" value="1"/>
</dbReference>
<keyword evidence="2" id="KW-0547">Nucleotide-binding</keyword>
<dbReference type="GO" id="GO:0005524">
    <property type="term" value="F:ATP binding"/>
    <property type="evidence" value="ECO:0007669"/>
    <property type="project" value="UniProtKB-KW"/>
</dbReference>
<dbReference type="PANTHER" id="PTHR42939">
    <property type="entry name" value="ABC TRANSPORTER ATP-BINDING PROTEIN ALBC-RELATED"/>
    <property type="match status" value="1"/>
</dbReference>